<dbReference type="GO" id="GO:0016301">
    <property type="term" value="F:kinase activity"/>
    <property type="evidence" value="ECO:0007669"/>
    <property type="project" value="UniProtKB-KW"/>
</dbReference>
<keyword evidence="3 4" id="KW-0418">Kinase</keyword>
<dbReference type="PROSITE" id="PS00583">
    <property type="entry name" value="PFKB_KINASES_1"/>
    <property type="match status" value="1"/>
</dbReference>
<evidence type="ECO:0000256" key="4">
    <source>
        <dbReference type="RuleBase" id="RU003704"/>
    </source>
</evidence>
<gene>
    <name evidence="6" type="ordered locus">Mpet_2014</name>
</gene>
<dbReference type="Proteomes" id="UP000006565">
    <property type="component" value="Chromosome"/>
</dbReference>
<dbReference type="HOGENOM" id="CLU_027634_5_2_2"/>
<evidence type="ECO:0000313" key="7">
    <source>
        <dbReference type="Proteomes" id="UP000006565"/>
    </source>
</evidence>
<dbReference type="EMBL" id="CP002117">
    <property type="protein sequence ID" value="ADN36764.1"/>
    <property type="molecule type" value="Genomic_DNA"/>
</dbReference>
<reference evidence="6 7" key="1">
    <citation type="journal article" date="2010" name="Stand. Genomic Sci.">
        <title>Complete genome sequence of Methanoplanus petrolearius type strain (SEBR 4847).</title>
        <authorList>
            <person name="Brambilla E."/>
            <person name="Djao O.D."/>
            <person name="Daligault H."/>
            <person name="Lapidus A."/>
            <person name="Lucas S."/>
            <person name="Hammon N."/>
            <person name="Nolan M."/>
            <person name="Tice H."/>
            <person name="Cheng J.F."/>
            <person name="Han C."/>
            <person name="Tapia R."/>
            <person name="Goodwin L."/>
            <person name="Pitluck S."/>
            <person name="Liolios K."/>
            <person name="Ivanova N."/>
            <person name="Mavromatis K."/>
            <person name="Mikhailova N."/>
            <person name="Pati A."/>
            <person name="Chen A."/>
            <person name="Palaniappan K."/>
            <person name="Land M."/>
            <person name="Hauser L."/>
            <person name="Chang Y.J."/>
            <person name="Jeffries C.D."/>
            <person name="Rohde M."/>
            <person name="Spring S."/>
            <person name="Sikorski J."/>
            <person name="Goker M."/>
            <person name="Woyke T."/>
            <person name="Bristow J."/>
            <person name="Eisen J.A."/>
            <person name="Markowitz V."/>
            <person name="Hugenholtz P."/>
            <person name="Kyrpides N.C."/>
            <person name="Klenk H.P."/>
        </authorList>
    </citation>
    <scope>NUCLEOTIDE SEQUENCE [LARGE SCALE GENOMIC DNA]</scope>
    <source>
        <strain evidence="7">DSM 11571 / OCM 486 / SEBR 4847</strain>
    </source>
</reference>
<dbReference type="CDD" id="cd01942">
    <property type="entry name" value="ribokinase_group_A"/>
    <property type="match status" value="1"/>
</dbReference>
<keyword evidence="7" id="KW-1185">Reference proteome</keyword>
<proteinExistence type="inferred from homology"/>
<dbReference type="SUPFAM" id="SSF53613">
    <property type="entry name" value="Ribokinase-like"/>
    <property type="match status" value="1"/>
</dbReference>
<dbReference type="eggNOG" id="arCOG00014">
    <property type="taxonomic scope" value="Archaea"/>
</dbReference>
<evidence type="ECO:0000256" key="3">
    <source>
        <dbReference type="ARBA" id="ARBA00022777"/>
    </source>
</evidence>
<dbReference type="STRING" id="679926.Mpet_2014"/>
<dbReference type="PROSITE" id="PS00584">
    <property type="entry name" value="PFKB_KINASES_2"/>
    <property type="match status" value="1"/>
</dbReference>
<evidence type="ECO:0000259" key="5">
    <source>
        <dbReference type="Pfam" id="PF00294"/>
    </source>
</evidence>
<evidence type="ECO:0000256" key="1">
    <source>
        <dbReference type="ARBA" id="ARBA00010688"/>
    </source>
</evidence>
<sequence>MITVVGHTAIDHICKVPVFPERHGSVPVTDHKVYYGGGAANIAAGIAKLGGECELLSAVGDEFEGSDYDSWLTSLGVGKRFIVVDGKRTATCFLFNDEKGDQMTFFEWGASRAFAESEPPALDFVHMATADPGYNVKVAEKAGFSSFDPGQDLINYSKEQLEAIIENIDILFANHHEVRRMTKMLGVQEDELIGRIPVSIITMSGDGSEIHAEGSVHKIPVVPVTLADPTGAGDAYRAGFLTAYQKGYDILTACKIGTVSASFTVEVIGCQTNLPDWKTMSARYNENFGRLKEPETE</sequence>
<dbReference type="Pfam" id="PF00294">
    <property type="entry name" value="PfkB"/>
    <property type="match status" value="1"/>
</dbReference>
<evidence type="ECO:0000256" key="2">
    <source>
        <dbReference type="ARBA" id="ARBA00022679"/>
    </source>
</evidence>
<dbReference type="InterPro" id="IPR002139">
    <property type="entry name" value="Ribo/fructo_kinase"/>
</dbReference>
<dbReference type="KEGG" id="mpi:Mpet_2014"/>
<dbReference type="InterPro" id="IPR002173">
    <property type="entry name" value="Carboh/pur_kinase_PfkB_CS"/>
</dbReference>
<organism evidence="6 7">
    <name type="scientific">Methanolacinia petrolearia (strain DSM 11571 / OCM 486 / SEBR 4847)</name>
    <name type="common">Methanoplanus petrolearius</name>
    <dbReference type="NCBI Taxonomy" id="679926"/>
    <lineage>
        <taxon>Archaea</taxon>
        <taxon>Methanobacteriati</taxon>
        <taxon>Methanobacteriota</taxon>
        <taxon>Stenosarchaea group</taxon>
        <taxon>Methanomicrobia</taxon>
        <taxon>Methanomicrobiales</taxon>
        <taxon>Methanomicrobiaceae</taxon>
        <taxon>Methanolacinia</taxon>
    </lineage>
</organism>
<protein>
    <submittedName>
        <fullName evidence="6">PfkB domain protein</fullName>
    </submittedName>
</protein>
<feature type="domain" description="Carbohydrate kinase PfkB" evidence="5">
    <location>
        <begin position="2"/>
        <end position="276"/>
    </location>
</feature>
<dbReference type="PRINTS" id="PR00990">
    <property type="entry name" value="RIBOKINASE"/>
</dbReference>
<dbReference type="InterPro" id="IPR011611">
    <property type="entry name" value="PfkB_dom"/>
</dbReference>
<dbReference type="AlphaFoldDB" id="E1RJF8"/>
<dbReference type="GO" id="GO:0006796">
    <property type="term" value="P:phosphate-containing compound metabolic process"/>
    <property type="evidence" value="ECO:0007669"/>
    <property type="project" value="UniProtKB-ARBA"/>
</dbReference>
<dbReference type="PANTHER" id="PTHR10584:SF166">
    <property type="entry name" value="RIBOKINASE"/>
    <property type="match status" value="1"/>
</dbReference>
<dbReference type="Gene3D" id="3.40.1190.20">
    <property type="match status" value="1"/>
</dbReference>
<dbReference type="GeneID" id="9744494"/>
<comment type="similarity">
    <text evidence="1 4">Belongs to the carbohydrate kinase PfkB family.</text>
</comment>
<dbReference type="OrthoDB" id="26949at2157"/>
<keyword evidence="2 4" id="KW-0808">Transferase</keyword>
<name>E1RJF8_METP4</name>
<dbReference type="RefSeq" id="WP_013329941.1">
    <property type="nucleotide sequence ID" value="NC_014507.1"/>
</dbReference>
<dbReference type="InterPro" id="IPR029056">
    <property type="entry name" value="Ribokinase-like"/>
</dbReference>
<dbReference type="PANTHER" id="PTHR10584">
    <property type="entry name" value="SUGAR KINASE"/>
    <property type="match status" value="1"/>
</dbReference>
<evidence type="ECO:0000313" key="6">
    <source>
        <dbReference type="EMBL" id="ADN36764.1"/>
    </source>
</evidence>
<accession>E1RJF8</accession>